<dbReference type="PANTHER" id="PTHR45640">
    <property type="entry name" value="HEAT SHOCK PROTEIN HSP-12.2-RELATED"/>
    <property type="match status" value="1"/>
</dbReference>
<name>A0A090LKT9_STRRB</name>
<dbReference type="WormBase" id="SRAE_2000508000">
    <property type="protein sequence ID" value="SRP12261"/>
    <property type="gene ID" value="WBGene00265334"/>
</dbReference>
<dbReference type="PROSITE" id="PS01031">
    <property type="entry name" value="SHSP"/>
    <property type="match status" value="1"/>
</dbReference>
<dbReference type="GO" id="GO:0009408">
    <property type="term" value="P:response to heat"/>
    <property type="evidence" value="ECO:0007669"/>
    <property type="project" value="TreeGrafter"/>
</dbReference>
<proteinExistence type="inferred from homology"/>
<dbReference type="CDD" id="cd06526">
    <property type="entry name" value="metazoan_ACD"/>
    <property type="match status" value="1"/>
</dbReference>
<evidence type="ECO:0000256" key="3">
    <source>
        <dbReference type="RuleBase" id="RU003616"/>
    </source>
</evidence>
<accession>A0A090LKT9</accession>
<dbReference type="Proteomes" id="UP000035682">
    <property type="component" value="Unplaced"/>
</dbReference>
<keyword evidence="6" id="KW-1185">Reference proteome</keyword>
<protein>
    <submittedName>
        <fullName evidence="5 7">Protein lethal(2)essential for life</fullName>
    </submittedName>
</protein>
<evidence type="ECO:0000256" key="1">
    <source>
        <dbReference type="ARBA" id="ARBA00023016"/>
    </source>
</evidence>
<dbReference type="AlphaFoldDB" id="A0A090LKT9"/>
<evidence type="ECO:0000313" key="8">
    <source>
        <dbReference type="WormBase" id="SRAE_2000508000"/>
    </source>
</evidence>
<evidence type="ECO:0000313" key="7">
    <source>
        <dbReference type="WBParaSite" id="SRAE_2000508000.1"/>
    </source>
</evidence>
<dbReference type="PRINTS" id="PR00299">
    <property type="entry name" value="ACRYSTALLIN"/>
</dbReference>
<dbReference type="SUPFAM" id="SSF49764">
    <property type="entry name" value="HSP20-like chaperones"/>
    <property type="match status" value="1"/>
</dbReference>
<dbReference type="WBParaSite" id="SRAE_2000508000.1">
    <property type="protein sequence ID" value="SRAE_2000508000.1"/>
    <property type="gene ID" value="WBGene00265334"/>
</dbReference>
<reference evidence="5 6" key="1">
    <citation type="submission" date="2014-09" db="EMBL/GenBank/DDBJ databases">
        <authorList>
            <person name="Martin A.A."/>
        </authorList>
    </citation>
    <scope>NUCLEOTIDE SEQUENCE</scope>
    <source>
        <strain evidence="6">ED321</strain>
        <strain evidence="5">ED321 Heterogonic</strain>
    </source>
</reference>
<dbReference type="OrthoDB" id="1431247at2759"/>
<dbReference type="Gene3D" id="2.60.40.790">
    <property type="match status" value="1"/>
</dbReference>
<evidence type="ECO:0000313" key="5">
    <source>
        <dbReference type="EMBL" id="CEF70449.1"/>
    </source>
</evidence>
<gene>
    <name evidence="5 7 8" type="ORF">SRAE_2000508000</name>
</gene>
<dbReference type="CTD" id="36382827"/>
<evidence type="ECO:0000256" key="2">
    <source>
        <dbReference type="PROSITE-ProRule" id="PRU00285"/>
    </source>
</evidence>
<dbReference type="STRING" id="34506.A0A090LKT9"/>
<sequence length="153" mass="17778">MADRWISPFSRDPFFSPFSGMRRFFDEMDKAMMENRYWVNKSLTETHKFAEPCPEVINNDKEFRIKMDVSHFAPNELKVTVKDNFLQVEGKHEEKSDNYGTIQRMFVRKYGIPEGLKEENVTSELSKEGILTVGGSKLAIEADKAKNVPITYK</sequence>
<dbReference type="OMA" id="WECETAS"/>
<dbReference type="GO" id="GO:0005634">
    <property type="term" value="C:nucleus"/>
    <property type="evidence" value="ECO:0007669"/>
    <property type="project" value="TreeGrafter"/>
</dbReference>
<reference evidence="7" key="2">
    <citation type="submission" date="2020-12" db="UniProtKB">
        <authorList>
            <consortium name="WormBaseParasite"/>
        </authorList>
    </citation>
    <scope>IDENTIFICATION</scope>
</reference>
<dbReference type="InterPro" id="IPR008978">
    <property type="entry name" value="HSP20-like_chaperone"/>
</dbReference>
<dbReference type="InterPro" id="IPR002068">
    <property type="entry name" value="A-crystallin/Hsp20_dom"/>
</dbReference>
<dbReference type="GO" id="GO:0042026">
    <property type="term" value="P:protein refolding"/>
    <property type="evidence" value="ECO:0007669"/>
    <property type="project" value="TreeGrafter"/>
</dbReference>
<feature type="domain" description="SHSP" evidence="4">
    <location>
        <begin position="44"/>
        <end position="153"/>
    </location>
</feature>
<dbReference type="PANTHER" id="PTHR45640:SF13">
    <property type="entry name" value="HEAT SHOCK PROTEIN 22-RELATED"/>
    <property type="match status" value="1"/>
</dbReference>
<dbReference type="GO" id="GO:0005737">
    <property type="term" value="C:cytoplasm"/>
    <property type="evidence" value="ECO:0007669"/>
    <property type="project" value="TreeGrafter"/>
</dbReference>
<keyword evidence="1" id="KW-0346">Stress response</keyword>
<dbReference type="RefSeq" id="XP_024509646.1">
    <property type="nucleotide sequence ID" value="XM_024644047.1"/>
</dbReference>
<dbReference type="EMBL" id="LN609529">
    <property type="protein sequence ID" value="CEF70449.1"/>
    <property type="molecule type" value="Genomic_DNA"/>
</dbReference>
<organism evidence="5">
    <name type="scientific">Strongyloides ratti</name>
    <name type="common">Parasitic roundworm</name>
    <dbReference type="NCBI Taxonomy" id="34506"/>
    <lineage>
        <taxon>Eukaryota</taxon>
        <taxon>Metazoa</taxon>
        <taxon>Ecdysozoa</taxon>
        <taxon>Nematoda</taxon>
        <taxon>Chromadorea</taxon>
        <taxon>Rhabditida</taxon>
        <taxon>Tylenchina</taxon>
        <taxon>Panagrolaimomorpha</taxon>
        <taxon>Strongyloidoidea</taxon>
        <taxon>Strongyloididae</taxon>
        <taxon>Strongyloides</taxon>
    </lineage>
</organism>
<evidence type="ECO:0000259" key="4">
    <source>
        <dbReference type="PROSITE" id="PS01031"/>
    </source>
</evidence>
<dbReference type="Pfam" id="PF00011">
    <property type="entry name" value="HSP20"/>
    <property type="match status" value="1"/>
</dbReference>
<dbReference type="GeneID" id="36382827"/>
<evidence type="ECO:0000313" key="6">
    <source>
        <dbReference type="Proteomes" id="UP000035682"/>
    </source>
</evidence>
<dbReference type="GO" id="GO:0051082">
    <property type="term" value="F:unfolded protein binding"/>
    <property type="evidence" value="ECO:0007669"/>
    <property type="project" value="TreeGrafter"/>
</dbReference>
<dbReference type="InterPro" id="IPR001436">
    <property type="entry name" value="Alpha-crystallin/sHSP_animal"/>
</dbReference>
<comment type="similarity">
    <text evidence="2 3">Belongs to the small heat shock protein (HSP20) family.</text>
</comment>